<dbReference type="EMBL" id="LR796249">
    <property type="protein sequence ID" value="CAB4131657.1"/>
    <property type="molecule type" value="Genomic_DNA"/>
</dbReference>
<gene>
    <name evidence="2" type="ORF">UFOVP127_202</name>
    <name evidence="3" type="ORF">UFOVP276_65</name>
</gene>
<feature type="compositionally biased region" description="Low complexity" evidence="1">
    <location>
        <begin position="1"/>
        <end position="24"/>
    </location>
</feature>
<reference evidence="2" key="1">
    <citation type="submission" date="2020-04" db="EMBL/GenBank/DDBJ databases">
        <authorList>
            <person name="Chiriac C."/>
            <person name="Salcher M."/>
            <person name="Ghai R."/>
            <person name="Kavagutti S V."/>
        </authorList>
    </citation>
    <scope>NUCLEOTIDE SEQUENCE</scope>
</reference>
<protein>
    <submittedName>
        <fullName evidence="2">Uncharacterized protein</fullName>
    </submittedName>
</protein>
<evidence type="ECO:0000256" key="1">
    <source>
        <dbReference type="SAM" id="MobiDB-lite"/>
    </source>
</evidence>
<dbReference type="EMBL" id="LR796294">
    <property type="protein sequence ID" value="CAB4135083.1"/>
    <property type="molecule type" value="Genomic_DNA"/>
</dbReference>
<evidence type="ECO:0000313" key="2">
    <source>
        <dbReference type="EMBL" id="CAB4131657.1"/>
    </source>
</evidence>
<sequence>MAIENTATATNTDAPVATAPVATTHKPINRRPAGKWYHGGVGTILSRATEGTVDGFVEATIMTGGLVGAGLLGYKLVDKYILSGNSDALSVPAGFTCSA</sequence>
<organism evidence="2">
    <name type="scientific">uncultured Caudovirales phage</name>
    <dbReference type="NCBI Taxonomy" id="2100421"/>
    <lineage>
        <taxon>Viruses</taxon>
        <taxon>Duplodnaviria</taxon>
        <taxon>Heunggongvirae</taxon>
        <taxon>Uroviricota</taxon>
        <taxon>Caudoviricetes</taxon>
        <taxon>Peduoviridae</taxon>
        <taxon>Maltschvirus</taxon>
        <taxon>Maltschvirus maltsch</taxon>
    </lineage>
</organism>
<feature type="region of interest" description="Disordered" evidence="1">
    <location>
        <begin position="1"/>
        <end position="30"/>
    </location>
</feature>
<name>A0A6J5LEZ9_9CAUD</name>
<evidence type="ECO:0000313" key="3">
    <source>
        <dbReference type="EMBL" id="CAB4135083.1"/>
    </source>
</evidence>
<proteinExistence type="predicted"/>
<accession>A0A6J5LEZ9</accession>